<organism evidence="3 4">
    <name type="scientific">Granulibacter bethesdensis</name>
    <dbReference type="NCBI Taxonomy" id="364410"/>
    <lineage>
        <taxon>Bacteria</taxon>
        <taxon>Pseudomonadati</taxon>
        <taxon>Pseudomonadota</taxon>
        <taxon>Alphaproteobacteria</taxon>
        <taxon>Acetobacterales</taxon>
        <taxon>Acetobacteraceae</taxon>
        <taxon>Granulibacter</taxon>
    </lineage>
</organism>
<accession>A0AAC9K8N1</accession>
<sequence>MDDRAHRADGHSVGLMWSCQVLKGDKSVGWGRLWGGRSYDLGKMTLPELWIAYLTYPAIQLYFALMAGCALLAAIFYQGAGGVLLGVLAAILIYPFVWYGIHRFILHGRWLYRMRWTARLWKRVHFDHHQDPHRLEVLFGDPLNTIPTMAVITVPVGAWLGGMAGAVSALGGALMMTCVYEFFHCIQHLNYKPKSRILQYMKRVHLLHHFHDESGNYGIITFLPDILAGTYYRDTRARPRSPHVFNLGYDIEEARRYPWVMQATGAPPRDRPLPASALAKRV</sequence>
<keyword evidence="1" id="KW-1133">Transmembrane helix</keyword>
<evidence type="ECO:0000313" key="4">
    <source>
        <dbReference type="Proteomes" id="UP000182373"/>
    </source>
</evidence>
<dbReference type="AlphaFoldDB" id="A0AAC9K8N1"/>
<gene>
    <name evidence="3" type="ORF">GbCGDNIH9_0234</name>
</gene>
<dbReference type="Pfam" id="PF04116">
    <property type="entry name" value="FA_hydroxylase"/>
    <property type="match status" value="1"/>
</dbReference>
<dbReference type="InterPro" id="IPR006694">
    <property type="entry name" value="Fatty_acid_hydroxylase"/>
</dbReference>
<dbReference type="GO" id="GO:0008610">
    <property type="term" value="P:lipid biosynthetic process"/>
    <property type="evidence" value="ECO:0007669"/>
    <property type="project" value="InterPro"/>
</dbReference>
<evidence type="ECO:0000256" key="1">
    <source>
        <dbReference type="SAM" id="Phobius"/>
    </source>
</evidence>
<evidence type="ECO:0000313" key="3">
    <source>
        <dbReference type="EMBL" id="APH53457.1"/>
    </source>
</evidence>
<dbReference type="Proteomes" id="UP000182373">
    <property type="component" value="Chromosome"/>
</dbReference>
<keyword evidence="1" id="KW-0472">Membrane</keyword>
<proteinExistence type="predicted"/>
<dbReference type="GO" id="GO:0005506">
    <property type="term" value="F:iron ion binding"/>
    <property type="evidence" value="ECO:0007669"/>
    <property type="project" value="InterPro"/>
</dbReference>
<feature type="domain" description="Fatty acid hydroxylase" evidence="2">
    <location>
        <begin position="88"/>
        <end position="230"/>
    </location>
</feature>
<evidence type="ECO:0000259" key="2">
    <source>
        <dbReference type="Pfam" id="PF04116"/>
    </source>
</evidence>
<name>A0AAC9K8N1_9PROT</name>
<feature type="transmembrane region" description="Helical" evidence="1">
    <location>
        <begin position="53"/>
        <end position="77"/>
    </location>
</feature>
<dbReference type="EMBL" id="CP018191">
    <property type="protein sequence ID" value="APH53457.1"/>
    <property type="molecule type" value="Genomic_DNA"/>
</dbReference>
<dbReference type="GO" id="GO:0016491">
    <property type="term" value="F:oxidoreductase activity"/>
    <property type="evidence" value="ECO:0007669"/>
    <property type="project" value="InterPro"/>
</dbReference>
<reference evidence="4" key="1">
    <citation type="submission" date="2016-11" db="EMBL/GenBank/DDBJ databases">
        <title>Comparative genomic and phenotypic analysis of Granulibacter bethesdensis clinical isolates from patients with chronic granulomatous disease.</title>
        <authorList>
            <person name="Zarember K.A."/>
            <person name="Porcella S.F."/>
            <person name="Chu J."/>
            <person name="Ding L."/>
            <person name="Dahlstrom E."/>
            <person name="Barbian K."/>
            <person name="Martens C."/>
            <person name="Sykora L."/>
            <person name="Kramer S."/>
            <person name="Pettinato A.M."/>
            <person name="Hong H."/>
            <person name="Wald G."/>
            <person name="Berg L.J."/>
            <person name="Rogge L.S."/>
            <person name="Greenberg D.E."/>
            <person name="Falcone E.L."/>
            <person name="Neves J.F."/>
            <person name="Simoes M.J."/>
            <person name="Casal M."/>
            <person name="Rodriguez-Lopez F.C."/>
            <person name="Zelazny A."/>
            <person name="Gallin J.I."/>
            <person name="Holland S.M."/>
        </authorList>
    </citation>
    <scope>NUCLEOTIDE SEQUENCE [LARGE SCALE GENOMIC DNA]</scope>
    <source>
        <strain evidence="4">NIH9.1</strain>
    </source>
</reference>
<keyword evidence="1" id="KW-0812">Transmembrane</keyword>
<protein>
    <submittedName>
        <fullName evidence="3">Fatty acid hydroxylase family protein</fullName>
    </submittedName>
</protein>
<feature type="transmembrane region" description="Helical" evidence="1">
    <location>
        <begin position="83"/>
        <end position="106"/>
    </location>
</feature>